<evidence type="ECO:0000313" key="2">
    <source>
        <dbReference type="Proteomes" id="UP001392318"/>
    </source>
</evidence>
<gene>
    <name evidence="1" type="ORF">VSR83_28520</name>
</gene>
<reference evidence="1" key="1">
    <citation type="submission" date="2024-01" db="EMBL/GenBank/DDBJ databases">
        <title>The diversity of rhizobia nodulating Mimosa spp. in eleven states of Brazil covering several biomes is determined by host plant, location, and edaphic factors.</title>
        <authorList>
            <person name="Rouws L."/>
            <person name="Barauna A."/>
            <person name="Beukes C."/>
            <person name="De Faria S.M."/>
            <person name="Gross E."/>
            <person name="Dos Reis Junior F.B."/>
            <person name="Simon M."/>
            <person name="Maluk M."/>
            <person name="Odee D.W."/>
            <person name="Kenicer G."/>
            <person name="Young J.P.W."/>
            <person name="Reis V.M."/>
            <person name="Zilli J."/>
            <person name="James E.K."/>
        </authorList>
    </citation>
    <scope>NUCLEOTIDE SEQUENCE</scope>
    <source>
        <strain evidence="1">JPY452</strain>
    </source>
</reference>
<evidence type="ECO:0000313" key="1">
    <source>
        <dbReference type="EMBL" id="MEM5403929.1"/>
    </source>
</evidence>
<keyword evidence="2" id="KW-1185">Reference proteome</keyword>
<dbReference type="EMBL" id="JAYMRU010000025">
    <property type="protein sequence ID" value="MEM5403929.1"/>
    <property type="molecule type" value="Genomic_DNA"/>
</dbReference>
<name>A0ACC6RQB4_9BURK</name>
<sequence>MFDDARRYREQEALVGKGGVVVFFQGEVQGWVNQLRNPEHWQPGCIAVDEQGAIWNAVLTDKVSLSISGTQERHMFAHQIR</sequence>
<proteinExistence type="predicted"/>
<comment type="caution">
    <text evidence="1">The sequence shown here is derived from an EMBL/GenBank/DDBJ whole genome shotgun (WGS) entry which is preliminary data.</text>
</comment>
<dbReference type="Proteomes" id="UP001392318">
    <property type="component" value="Unassembled WGS sequence"/>
</dbReference>
<organism evidence="1 2">
    <name type="scientific">Paraburkholderia unamae</name>
    <dbReference type="NCBI Taxonomy" id="219649"/>
    <lineage>
        <taxon>Bacteria</taxon>
        <taxon>Pseudomonadati</taxon>
        <taxon>Pseudomonadota</taxon>
        <taxon>Betaproteobacteria</taxon>
        <taxon>Burkholderiales</taxon>
        <taxon>Burkholderiaceae</taxon>
        <taxon>Paraburkholderia</taxon>
    </lineage>
</organism>
<protein>
    <submittedName>
        <fullName evidence="1">Uncharacterized protein</fullName>
    </submittedName>
</protein>
<accession>A0ACC6RQB4</accession>